<dbReference type="Ensembl" id="ENSTGUT00000034898.1">
    <property type="protein sequence ID" value="ENSTGUP00000019129.1"/>
    <property type="gene ID" value="ENSTGUG00000027440.1"/>
</dbReference>
<name>A0A674G9A2_TAEGU</name>
<evidence type="ECO:0000313" key="1">
    <source>
        <dbReference type="Ensembl" id="ENSTGUP00000019129.1"/>
    </source>
</evidence>
<proteinExistence type="predicted"/>
<protein>
    <submittedName>
        <fullName evidence="1">Uncharacterized protein</fullName>
    </submittedName>
</protein>
<sequence>LPPPPTNPRASLQAKHLILLQVKSPSLAHWEQAQGAKILCPMAQNALWMFPVVISSK</sequence>
<reference evidence="1" key="3">
    <citation type="submission" date="2025-09" db="UniProtKB">
        <authorList>
            <consortium name="Ensembl"/>
        </authorList>
    </citation>
    <scope>IDENTIFICATION</scope>
</reference>
<accession>A0A674G9A2</accession>
<dbReference type="Proteomes" id="UP000007754">
    <property type="component" value="Chromosome 6"/>
</dbReference>
<organism evidence="1 2">
    <name type="scientific">Taeniopygia guttata</name>
    <name type="common">Zebra finch</name>
    <name type="synonym">Poephila guttata</name>
    <dbReference type="NCBI Taxonomy" id="59729"/>
    <lineage>
        <taxon>Eukaryota</taxon>
        <taxon>Metazoa</taxon>
        <taxon>Chordata</taxon>
        <taxon>Craniata</taxon>
        <taxon>Vertebrata</taxon>
        <taxon>Euteleostomi</taxon>
        <taxon>Archelosauria</taxon>
        <taxon>Archosauria</taxon>
        <taxon>Dinosauria</taxon>
        <taxon>Saurischia</taxon>
        <taxon>Theropoda</taxon>
        <taxon>Coelurosauria</taxon>
        <taxon>Aves</taxon>
        <taxon>Neognathae</taxon>
        <taxon>Neoaves</taxon>
        <taxon>Telluraves</taxon>
        <taxon>Australaves</taxon>
        <taxon>Passeriformes</taxon>
        <taxon>Passeroidea</taxon>
        <taxon>Estrildidae</taxon>
        <taxon>Estrildinae</taxon>
        <taxon>Taeniopygia</taxon>
    </lineage>
</organism>
<reference evidence="1" key="2">
    <citation type="submission" date="2025-08" db="UniProtKB">
        <authorList>
            <consortium name="Ensembl"/>
        </authorList>
    </citation>
    <scope>IDENTIFICATION</scope>
</reference>
<reference evidence="1 2" key="1">
    <citation type="journal article" date="2010" name="Nature">
        <title>The genome of a songbird.</title>
        <authorList>
            <person name="Warren W.C."/>
            <person name="Clayton D.F."/>
            <person name="Ellegren H."/>
            <person name="Arnold A.P."/>
            <person name="Hillier L.W."/>
            <person name="Kunstner A."/>
            <person name="Searle S."/>
            <person name="White S."/>
            <person name="Vilella A.J."/>
            <person name="Fairley S."/>
            <person name="Heger A."/>
            <person name="Kong L."/>
            <person name="Ponting C.P."/>
            <person name="Jarvis E.D."/>
            <person name="Mello C.V."/>
            <person name="Minx P."/>
            <person name="Lovell P."/>
            <person name="Velho T.A."/>
            <person name="Ferris M."/>
            <person name="Balakrishnan C.N."/>
            <person name="Sinha S."/>
            <person name="Blatti C."/>
            <person name="London S.E."/>
            <person name="Li Y."/>
            <person name="Lin Y.C."/>
            <person name="George J."/>
            <person name="Sweedler J."/>
            <person name="Southey B."/>
            <person name="Gunaratne P."/>
            <person name="Watson M."/>
            <person name="Nam K."/>
            <person name="Backstrom N."/>
            <person name="Smeds L."/>
            <person name="Nabholz B."/>
            <person name="Itoh Y."/>
            <person name="Whitney O."/>
            <person name="Pfenning A.R."/>
            <person name="Howard J."/>
            <person name="Volker M."/>
            <person name="Skinner B.M."/>
            <person name="Griffin D.K."/>
            <person name="Ye L."/>
            <person name="McLaren W.M."/>
            <person name="Flicek P."/>
            <person name="Quesada V."/>
            <person name="Velasco G."/>
            <person name="Lopez-Otin C."/>
            <person name="Puente X.S."/>
            <person name="Olender T."/>
            <person name="Lancet D."/>
            <person name="Smit A.F."/>
            <person name="Hubley R."/>
            <person name="Konkel M.K."/>
            <person name="Walker J.A."/>
            <person name="Batzer M.A."/>
            <person name="Gu W."/>
            <person name="Pollock D.D."/>
            <person name="Chen L."/>
            <person name="Cheng Z."/>
            <person name="Eichler E.E."/>
            <person name="Stapley J."/>
            <person name="Slate J."/>
            <person name="Ekblom R."/>
            <person name="Birkhead T."/>
            <person name="Burke T."/>
            <person name="Burt D."/>
            <person name="Scharff C."/>
            <person name="Adam I."/>
            <person name="Richard H."/>
            <person name="Sultan M."/>
            <person name="Soldatov A."/>
            <person name="Lehrach H."/>
            <person name="Edwards S.V."/>
            <person name="Yang S.P."/>
            <person name="Li X."/>
            <person name="Graves T."/>
            <person name="Fulton L."/>
            <person name="Nelson J."/>
            <person name="Chinwalla A."/>
            <person name="Hou S."/>
            <person name="Mardis E.R."/>
            <person name="Wilson R.K."/>
        </authorList>
    </citation>
    <scope>NUCLEOTIDE SEQUENCE [LARGE SCALE GENOMIC DNA]</scope>
</reference>
<keyword evidence="2" id="KW-1185">Reference proteome</keyword>
<dbReference type="AlphaFoldDB" id="A0A674G9A2"/>
<evidence type="ECO:0000313" key="2">
    <source>
        <dbReference type="Proteomes" id="UP000007754"/>
    </source>
</evidence>
<dbReference type="InParanoid" id="A0A674G9A2"/>